<evidence type="ECO:0000256" key="9">
    <source>
        <dbReference type="ARBA" id="ARBA00023136"/>
    </source>
</evidence>
<evidence type="ECO:0000313" key="16">
    <source>
        <dbReference type="EMBL" id="WVX67179.1"/>
    </source>
</evidence>
<evidence type="ECO:0000256" key="11">
    <source>
        <dbReference type="ARBA" id="ARBA00033245"/>
    </source>
</evidence>
<accession>A0ABZ2C3Z9</accession>
<comment type="function">
    <text evidence="13">Required for the insertion and/or proper folding and/or complex formation of integral membrane proteins into the membrane. Involved in integration of membrane proteins that insert both dependently and independently of the Sec translocase complex, as well as at least some lipoproteins. Aids folding of multispanning membrane proteins.</text>
</comment>
<evidence type="ECO:0000256" key="2">
    <source>
        <dbReference type="ARBA" id="ARBA00010527"/>
    </source>
</evidence>
<dbReference type="NCBIfam" id="TIGR03593">
    <property type="entry name" value="yidC_nterm"/>
    <property type="match status" value="1"/>
</dbReference>
<comment type="subunit">
    <text evidence="13">Interacts with the Sec translocase complex via SecD. Specifically interacts with transmembrane segments of nascent integral membrane proteins during membrane integration.</text>
</comment>
<evidence type="ECO:0000259" key="14">
    <source>
        <dbReference type="Pfam" id="PF02096"/>
    </source>
</evidence>
<dbReference type="InterPro" id="IPR019998">
    <property type="entry name" value="Membr_insert_YidC"/>
</dbReference>
<dbReference type="EMBL" id="CP133270">
    <property type="protein sequence ID" value="WVX67179.1"/>
    <property type="molecule type" value="Genomic_DNA"/>
</dbReference>
<name>A0ABZ2C3Z9_9PROT</name>
<proteinExistence type="inferred from homology"/>
<dbReference type="RefSeq" id="WP_331256762.1">
    <property type="nucleotide sequence ID" value="NZ_CP133270.1"/>
</dbReference>
<protein>
    <recommendedName>
        <fullName evidence="3 13">Membrane protein insertase YidC</fullName>
    </recommendedName>
    <alternativeName>
        <fullName evidence="12 13">Foldase YidC</fullName>
    </alternativeName>
    <alternativeName>
        <fullName evidence="11 13">Membrane integrase YidC</fullName>
    </alternativeName>
    <alternativeName>
        <fullName evidence="13">Membrane protein YidC</fullName>
    </alternativeName>
</protein>
<dbReference type="Gene3D" id="2.70.98.90">
    <property type="match status" value="1"/>
</dbReference>
<dbReference type="CDD" id="cd20070">
    <property type="entry name" value="5TM_YidC_Alb3"/>
    <property type="match status" value="1"/>
</dbReference>
<evidence type="ECO:0000256" key="8">
    <source>
        <dbReference type="ARBA" id="ARBA00022989"/>
    </source>
</evidence>
<evidence type="ECO:0000313" key="17">
    <source>
        <dbReference type="Proteomes" id="UP001330434"/>
    </source>
</evidence>
<feature type="transmembrane region" description="Helical" evidence="13">
    <location>
        <begin position="485"/>
        <end position="502"/>
    </location>
</feature>
<evidence type="ECO:0000256" key="4">
    <source>
        <dbReference type="ARBA" id="ARBA00022448"/>
    </source>
</evidence>
<keyword evidence="10 13" id="KW-0143">Chaperone</keyword>
<feature type="transmembrane region" description="Helical" evidence="13">
    <location>
        <begin position="523"/>
        <end position="543"/>
    </location>
</feature>
<organism evidence="16 17">
    <name type="scientific">Candidatus Bealeia paramacronuclearis</name>
    <dbReference type="NCBI Taxonomy" id="1921001"/>
    <lineage>
        <taxon>Bacteria</taxon>
        <taxon>Pseudomonadati</taxon>
        <taxon>Pseudomonadota</taxon>
        <taxon>Alphaproteobacteria</taxon>
        <taxon>Holosporales</taxon>
        <taxon>Holosporaceae</taxon>
        <taxon>Candidatus Bealeia</taxon>
    </lineage>
</organism>
<keyword evidence="9 13" id="KW-0472">Membrane</keyword>
<dbReference type="CDD" id="cd19961">
    <property type="entry name" value="EcYidC-like_peri"/>
    <property type="match status" value="1"/>
</dbReference>
<keyword evidence="7 13" id="KW-0653">Protein transport</keyword>
<evidence type="ECO:0000256" key="12">
    <source>
        <dbReference type="ARBA" id="ARBA00033342"/>
    </source>
</evidence>
<feature type="domain" description="Membrane insertase YidC N-terminal" evidence="15">
    <location>
        <begin position="70"/>
        <end position="348"/>
    </location>
</feature>
<keyword evidence="4 13" id="KW-0813">Transport</keyword>
<comment type="similarity">
    <text evidence="2 13">Belongs to the OXA1/ALB3/YidC family. Type 1 subfamily.</text>
</comment>
<dbReference type="InterPro" id="IPR028053">
    <property type="entry name" value="Membr_insert_YidC_N"/>
</dbReference>
<keyword evidence="5 13" id="KW-1003">Cell membrane</keyword>
<dbReference type="Pfam" id="PF02096">
    <property type="entry name" value="60KD_IMP"/>
    <property type="match status" value="1"/>
</dbReference>
<evidence type="ECO:0000256" key="3">
    <source>
        <dbReference type="ARBA" id="ARBA00015325"/>
    </source>
</evidence>
<keyword evidence="6 13" id="KW-0812">Transmembrane</keyword>
<keyword evidence="17" id="KW-1185">Reference proteome</keyword>
<feature type="domain" description="Membrane insertase YidC/Oxa/ALB C-terminal" evidence="14">
    <location>
        <begin position="360"/>
        <end position="557"/>
    </location>
</feature>
<evidence type="ECO:0000259" key="15">
    <source>
        <dbReference type="Pfam" id="PF14849"/>
    </source>
</evidence>
<evidence type="ECO:0000256" key="7">
    <source>
        <dbReference type="ARBA" id="ARBA00022927"/>
    </source>
</evidence>
<feature type="transmembrane region" description="Helical" evidence="13">
    <location>
        <begin position="7"/>
        <end position="26"/>
    </location>
</feature>
<dbReference type="InterPro" id="IPR028055">
    <property type="entry name" value="YidC/Oxa/ALB_C"/>
</dbReference>
<dbReference type="NCBIfam" id="NF002353">
    <property type="entry name" value="PRK01318.1-4"/>
    <property type="match status" value="1"/>
</dbReference>
<comment type="subcellular location">
    <subcellularLocation>
        <location evidence="1">Cell inner membrane</location>
        <topology evidence="1">Multi-pass membrane protein</topology>
    </subcellularLocation>
    <subcellularLocation>
        <location evidence="13">Cell membrane</location>
        <topology evidence="13">Multi-pass membrane protein</topology>
    </subcellularLocation>
</comment>
<dbReference type="InterPro" id="IPR001708">
    <property type="entry name" value="YidC/ALB3/OXA1/COX18"/>
</dbReference>
<dbReference type="PANTHER" id="PTHR12428:SF65">
    <property type="entry name" value="CYTOCHROME C OXIDASE ASSEMBLY PROTEIN COX18, MITOCHONDRIAL"/>
    <property type="match status" value="1"/>
</dbReference>
<dbReference type="PRINTS" id="PR00701">
    <property type="entry name" value="60KDINNERMP"/>
</dbReference>
<dbReference type="InterPro" id="IPR047196">
    <property type="entry name" value="YidC_ALB_C"/>
</dbReference>
<reference evidence="16 17" key="1">
    <citation type="journal article" date="2024" name="Environ. Microbiol.">
        <title>Novel evolutionary insights on the interactions of the Holosporales (Alphaproteobacteria) with eukaryotic hosts from comparative genomics.</title>
        <authorList>
            <person name="Giovannini M."/>
            <person name="Petroni G."/>
            <person name="Castelli M."/>
        </authorList>
    </citation>
    <scope>NUCLEOTIDE SEQUENCE [LARGE SCALE GENOMIC DNA]</scope>
    <source>
        <strain evidence="16 17">US_Bl 15I1</strain>
    </source>
</reference>
<dbReference type="PANTHER" id="PTHR12428">
    <property type="entry name" value="OXA1"/>
    <property type="match status" value="1"/>
</dbReference>
<keyword evidence="8 13" id="KW-1133">Transmembrane helix</keyword>
<feature type="transmembrane region" description="Helical" evidence="13">
    <location>
        <begin position="356"/>
        <end position="379"/>
    </location>
</feature>
<dbReference type="PRINTS" id="PR01900">
    <property type="entry name" value="YIDCPROTEIN"/>
</dbReference>
<dbReference type="Proteomes" id="UP001330434">
    <property type="component" value="Chromosome"/>
</dbReference>
<evidence type="ECO:0000256" key="1">
    <source>
        <dbReference type="ARBA" id="ARBA00004429"/>
    </source>
</evidence>
<sequence>MSDENRNLVIAIVVSMVILFGFQYLWSPAPQPVPAQAQVVAPQQQPGTMAVAAVPAPLSRDQALLTQPQRIKIETPRLHGSINLQGAVFDDLTLAEYHETTNPNSPEIKLLSPLNSKDGYAAEFTWTAQNAPGVVVPSSTTIWKADRTVLTPQTPVTLSWNNGQGLTFEQIISLDDQYMFTITQKVHNSTHAPITLAPEGHISRLDEPVSSGFMILHEGPIGVFDGKLNDPSYEDVSSAGILNNPQAPGWLGMTDKYWLTALIPDPKESITSSFTGNKNGTSKSLGASYVREAKTVGASASIEVTNHFFAGAKVLKVLDSYEETLGINHFDLAVDFGWFYFLTKPIFHVLTYLNALLGNFGLAILALTVLFKAALFPLANKSYRSMGRMKLLQPQIQKLQEQYKDDRMKLNEKMMELYKKEGANPVAGCLPMLVQIPIFFALYKVLFITIEMRHAPFYGWIHDLSAPDPTTFFNLFGLIPWTPPSFLMIGAWPLIMGATMLIQQKMSPPPGDPTQAKVMMLMPVIFTAMLAQFPAGLVIYWAWNNFLSMGQQWLIMKQASKVKPKAANKK</sequence>
<evidence type="ECO:0000256" key="13">
    <source>
        <dbReference type="HAMAP-Rule" id="MF_01810"/>
    </source>
</evidence>
<evidence type="ECO:0000256" key="6">
    <source>
        <dbReference type="ARBA" id="ARBA00022692"/>
    </source>
</evidence>
<dbReference type="HAMAP" id="MF_01810">
    <property type="entry name" value="YidC_type1"/>
    <property type="match status" value="1"/>
</dbReference>
<dbReference type="InterPro" id="IPR038221">
    <property type="entry name" value="YidC_periplasmic_sf"/>
</dbReference>
<feature type="transmembrane region" description="Helical" evidence="13">
    <location>
        <begin position="423"/>
        <end position="443"/>
    </location>
</feature>
<evidence type="ECO:0000256" key="5">
    <source>
        <dbReference type="ARBA" id="ARBA00022475"/>
    </source>
</evidence>
<evidence type="ECO:0000256" key="10">
    <source>
        <dbReference type="ARBA" id="ARBA00023186"/>
    </source>
</evidence>
<dbReference type="NCBIfam" id="TIGR03592">
    <property type="entry name" value="yidC_oxa1_cterm"/>
    <property type="match status" value="1"/>
</dbReference>
<gene>
    <name evidence="13" type="primary">yidC</name>
    <name evidence="16" type="ORF">Bealeia1_01377</name>
</gene>
<dbReference type="Pfam" id="PF14849">
    <property type="entry name" value="YidC_periplas"/>
    <property type="match status" value="1"/>
</dbReference>